<protein>
    <submittedName>
        <fullName evidence="2">Uncharacterized protein</fullName>
    </submittedName>
</protein>
<comment type="caution">
    <text evidence="2">The sequence shown here is derived from an EMBL/GenBank/DDBJ whole genome shotgun (WGS) entry which is preliminary data.</text>
</comment>
<dbReference type="Proteomes" id="UP000237000">
    <property type="component" value="Unassembled WGS sequence"/>
</dbReference>
<keyword evidence="3" id="KW-1185">Reference proteome</keyword>
<keyword evidence="1" id="KW-0472">Membrane</keyword>
<feature type="transmembrane region" description="Helical" evidence="1">
    <location>
        <begin position="37"/>
        <end position="61"/>
    </location>
</feature>
<dbReference type="EMBL" id="JXTC01000045">
    <property type="protein sequence ID" value="PON95395.1"/>
    <property type="molecule type" value="Genomic_DNA"/>
</dbReference>
<accession>A0A2P5FCA1</accession>
<evidence type="ECO:0000256" key="1">
    <source>
        <dbReference type="SAM" id="Phobius"/>
    </source>
</evidence>
<evidence type="ECO:0000313" key="3">
    <source>
        <dbReference type="Proteomes" id="UP000237000"/>
    </source>
</evidence>
<name>A0A2P5FCA1_TREOI</name>
<proteinExistence type="predicted"/>
<reference evidence="3" key="1">
    <citation type="submission" date="2016-06" db="EMBL/GenBank/DDBJ databases">
        <title>Parallel loss of symbiosis genes in relatives of nitrogen-fixing non-legume Parasponia.</title>
        <authorList>
            <person name="Van Velzen R."/>
            <person name="Holmer R."/>
            <person name="Bu F."/>
            <person name="Rutten L."/>
            <person name="Van Zeijl A."/>
            <person name="Liu W."/>
            <person name="Santuari L."/>
            <person name="Cao Q."/>
            <person name="Sharma T."/>
            <person name="Shen D."/>
            <person name="Roswanjaya Y."/>
            <person name="Wardhani T."/>
            <person name="Kalhor M.S."/>
            <person name="Jansen J."/>
            <person name="Van den Hoogen J."/>
            <person name="Gungor B."/>
            <person name="Hartog M."/>
            <person name="Hontelez J."/>
            <person name="Verver J."/>
            <person name="Yang W.-C."/>
            <person name="Schijlen E."/>
            <person name="Repin R."/>
            <person name="Schilthuizen M."/>
            <person name="Schranz E."/>
            <person name="Heidstra R."/>
            <person name="Miyata K."/>
            <person name="Fedorova E."/>
            <person name="Kohlen W."/>
            <person name="Bisseling T."/>
            <person name="Smit S."/>
            <person name="Geurts R."/>
        </authorList>
    </citation>
    <scope>NUCLEOTIDE SEQUENCE [LARGE SCALE GENOMIC DNA]</scope>
    <source>
        <strain evidence="3">cv. RG33-2</strain>
    </source>
</reference>
<dbReference type="AlphaFoldDB" id="A0A2P5FCA1"/>
<organism evidence="2 3">
    <name type="scientific">Trema orientale</name>
    <name type="common">Charcoal tree</name>
    <name type="synonym">Celtis orientalis</name>
    <dbReference type="NCBI Taxonomy" id="63057"/>
    <lineage>
        <taxon>Eukaryota</taxon>
        <taxon>Viridiplantae</taxon>
        <taxon>Streptophyta</taxon>
        <taxon>Embryophyta</taxon>
        <taxon>Tracheophyta</taxon>
        <taxon>Spermatophyta</taxon>
        <taxon>Magnoliopsida</taxon>
        <taxon>eudicotyledons</taxon>
        <taxon>Gunneridae</taxon>
        <taxon>Pentapetalae</taxon>
        <taxon>rosids</taxon>
        <taxon>fabids</taxon>
        <taxon>Rosales</taxon>
        <taxon>Cannabaceae</taxon>
        <taxon>Trema</taxon>
    </lineage>
</organism>
<dbReference type="InParanoid" id="A0A2P5FCA1"/>
<keyword evidence="1" id="KW-1133">Transmembrane helix</keyword>
<gene>
    <name evidence="2" type="ORF">TorRG33x02_089170</name>
</gene>
<keyword evidence="1" id="KW-0812">Transmembrane</keyword>
<evidence type="ECO:0000313" key="2">
    <source>
        <dbReference type="EMBL" id="PON95395.1"/>
    </source>
</evidence>
<sequence>MLHDEERVWNSAKGPCDVILTSAWEPTAIPLLGTAKAMPLLCFASLAFCLDGCVIMGFGLYGPGLIYKFQQGGVFLASAATT</sequence>